<accession>A0A5C6CTN1</accession>
<evidence type="ECO:0000313" key="2">
    <source>
        <dbReference type="EMBL" id="TWU26396.1"/>
    </source>
</evidence>
<dbReference type="InterPro" id="IPR008930">
    <property type="entry name" value="Terpenoid_cyclase/PrenylTrfase"/>
</dbReference>
<dbReference type="CDD" id="cd00688">
    <property type="entry name" value="ISOPREN_C2_like"/>
    <property type="match status" value="1"/>
</dbReference>
<keyword evidence="3" id="KW-1185">Reference proteome</keyword>
<evidence type="ECO:0000313" key="3">
    <source>
        <dbReference type="Proteomes" id="UP000316304"/>
    </source>
</evidence>
<dbReference type="AlphaFoldDB" id="A0A5C6CTN1"/>
<gene>
    <name evidence="2" type="ORF">Pla52o_02490</name>
</gene>
<dbReference type="GO" id="GO:0016740">
    <property type="term" value="F:transferase activity"/>
    <property type="evidence" value="ECO:0007669"/>
    <property type="project" value="UniProtKB-KW"/>
</dbReference>
<dbReference type="EMBL" id="SJPT01000001">
    <property type="protein sequence ID" value="TWU26396.1"/>
    <property type="molecule type" value="Genomic_DNA"/>
</dbReference>
<feature type="chain" id="PRO_5023114843" evidence="1">
    <location>
        <begin position="28"/>
        <end position="355"/>
    </location>
</feature>
<protein>
    <submittedName>
        <fullName evidence="2">Prenyltransferase and squalene oxidase repeat protein</fullName>
    </submittedName>
</protein>
<reference evidence="2 3" key="1">
    <citation type="submission" date="2019-02" db="EMBL/GenBank/DDBJ databases">
        <title>Deep-cultivation of Planctomycetes and their phenomic and genomic characterization uncovers novel biology.</title>
        <authorList>
            <person name="Wiegand S."/>
            <person name="Jogler M."/>
            <person name="Boedeker C."/>
            <person name="Pinto D."/>
            <person name="Vollmers J."/>
            <person name="Rivas-Marin E."/>
            <person name="Kohn T."/>
            <person name="Peeters S.H."/>
            <person name="Heuer A."/>
            <person name="Rast P."/>
            <person name="Oberbeckmann S."/>
            <person name="Bunk B."/>
            <person name="Jeske O."/>
            <person name="Meyerdierks A."/>
            <person name="Storesund J.E."/>
            <person name="Kallscheuer N."/>
            <person name="Luecker S."/>
            <person name="Lage O.M."/>
            <person name="Pohl T."/>
            <person name="Merkel B.J."/>
            <person name="Hornburger P."/>
            <person name="Mueller R.-W."/>
            <person name="Bruemmer F."/>
            <person name="Labrenz M."/>
            <person name="Spormann A.M."/>
            <person name="Op Den Camp H."/>
            <person name="Overmann J."/>
            <person name="Amann R."/>
            <person name="Jetten M.S.M."/>
            <person name="Mascher T."/>
            <person name="Medema M.H."/>
            <person name="Devos D.P."/>
            <person name="Kaster A.-K."/>
            <person name="Ovreas L."/>
            <person name="Rohde M."/>
            <person name="Galperin M.Y."/>
            <person name="Jogler C."/>
        </authorList>
    </citation>
    <scope>NUCLEOTIDE SEQUENCE [LARGE SCALE GENOMIC DNA]</scope>
    <source>
        <strain evidence="2 3">Pla52o</strain>
    </source>
</reference>
<dbReference type="OrthoDB" id="265313at2"/>
<organism evidence="2 3">
    <name type="scientific">Novipirellula galeiformis</name>
    <dbReference type="NCBI Taxonomy" id="2528004"/>
    <lineage>
        <taxon>Bacteria</taxon>
        <taxon>Pseudomonadati</taxon>
        <taxon>Planctomycetota</taxon>
        <taxon>Planctomycetia</taxon>
        <taxon>Pirellulales</taxon>
        <taxon>Pirellulaceae</taxon>
        <taxon>Novipirellula</taxon>
    </lineage>
</organism>
<keyword evidence="2" id="KW-0808">Transferase</keyword>
<dbReference type="Proteomes" id="UP000316304">
    <property type="component" value="Unassembled WGS sequence"/>
</dbReference>
<name>A0A5C6CTN1_9BACT</name>
<keyword evidence="1" id="KW-0732">Signal</keyword>
<proteinExistence type="predicted"/>
<dbReference type="Gene3D" id="1.50.10.20">
    <property type="match status" value="2"/>
</dbReference>
<comment type="caution">
    <text evidence="2">The sequence shown here is derived from an EMBL/GenBank/DDBJ whole genome shotgun (WGS) entry which is preliminary data.</text>
</comment>
<feature type="signal peptide" evidence="1">
    <location>
        <begin position="1"/>
        <end position="27"/>
    </location>
</feature>
<evidence type="ECO:0000256" key="1">
    <source>
        <dbReference type="SAM" id="SignalP"/>
    </source>
</evidence>
<dbReference type="RefSeq" id="WP_146592758.1">
    <property type="nucleotide sequence ID" value="NZ_SJPT01000001.1"/>
</dbReference>
<sequence precursor="true">MIKQTHLVALLLCFFGVSIGLPTPVYAQAEQAQGRDPVSRDLQEMYDRGLAYLLQTQTEDGTWSSGGEAGAGTTALGLLAFLASGDDPNFGLYRSAIRKSLRNLILSQSSETGYMGPSMYHHGFAMLALAEAYGAVDESDLWAAGSSGVEDGENQRSIGQALELAVRSALTSQKVNSLGAWRYSPGAKDADTSVSGAVMMGLLAARNAGIEVSDESIDRALDYFASMTSENGAVGYAGGLSGFGESLARSSIVCLLYSIARRKDLPQYKATETYLRQNLNERTGWIEYTWYYQSQALFQADVKLWETWNKSLIDKLKSRQNPDGSFAGDLGAANSTSMSLLALALNFRFLPIYER</sequence>
<dbReference type="SUPFAM" id="SSF48239">
    <property type="entry name" value="Terpenoid cyclases/Protein prenyltransferases"/>
    <property type="match status" value="1"/>
</dbReference>